<accession>A0A3S5FD11</accession>
<organism evidence="1 2">
    <name type="scientific">Protopolystoma xenopodis</name>
    <dbReference type="NCBI Taxonomy" id="117903"/>
    <lineage>
        <taxon>Eukaryota</taxon>
        <taxon>Metazoa</taxon>
        <taxon>Spiralia</taxon>
        <taxon>Lophotrochozoa</taxon>
        <taxon>Platyhelminthes</taxon>
        <taxon>Monogenea</taxon>
        <taxon>Polyopisthocotylea</taxon>
        <taxon>Polystomatidea</taxon>
        <taxon>Polystomatidae</taxon>
        <taxon>Protopolystoma</taxon>
    </lineage>
</organism>
<dbReference type="AlphaFoldDB" id="A0A3S5FD11"/>
<keyword evidence="2" id="KW-1185">Reference proteome</keyword>
<feature type="non-terminal residue" evidence="1">
    <location>
        <position position="370"/>
    </location>
</feature>
<dbReference type="EMBL" id="CAAALY010026655">
    <property type="protein sequence ID" value="VEL15982.1"/>
    <property type="molecule type" value="Genomic_DNA"/>
</dbReference>
<evidence type="ECO:0000313" key="2">
    <source>
        <dbReference type="Proteomes" id="UP000784294"/>
    </source>
</evidence>
<gene>
    <name evidence="1" type="ORF">PXEA_LOCUS9422</name>
</gene>
<dbReference type="Proteomes" id="UP000784294">
    <property type="component" value="Unassembled WGS sequence"/>
</dbReference>
<evidence type="ECO:0000313" key="1">
    <source>
        <dbReference type="EMBL" id="VEL15982.1"/>
    </source>
</evidence>
<reference evidence="1" key="1">
    <citation type="submission" date="2018-11" db="EMBL/GenBank/DDBJ databases">
        <authorList>
            <consortium name="Pathogen Informatics"/>
        </authorList>
    </citation>
    <scope>NUCLEOTIDE SEQUENCE</scope>
</reference>
<comment type="caution">
    <text evidence="1">The sequence shown here is derived from an EMBL/GenBank/DDBJ whole genome shotgun (WGS) entry which is preliminary data.</text>
</comment>
<name>A0A3S5FD11_9PLAT</name>
<protein>
    <submittedName>
        <fullName evidence="1">Uncharacterized protein</fullName>
    </submittedName>
</protein>
<sequence length="370" mass="42081">MSTRMRQLCAIFEPPFYQHEHNLQYDSYISSKIEQNSQYVPLNFAISHHRSPINFDACKNSDQVSNLAFSQHPFQNISTVHYPIPLEPDEKNYCCPTTFQLPVIDNVHKTGSPRLNSTKLCTSGPKLGTLPMSSPLKKIMKSKKERVFHPDANCNASCAISWSPLLRRDFELDSHLQKLDELHQIAPQCPKRCFKTHMGGVDSNSILPNSVDPYMSSYMQKMDCTMSAMTGSLKERQLQSKTLTSDPLQEEKSLLSRLGSVLDEPVPVCSFTGVACFLPQSAFAQGARFQKSYSDEEDRYVAEEEEFYGEKQNTSVACVLPQPLFSHGARLQGSYQNEEARHVAEEEEFYGENGNALEKWRKWNHFLGYP</sequence>
<proteinExistence type="predicted"/>